<evidence type="ECO:0000313" key="4">
    <source>
        <dbReference type="EMBL" id="GAA2679014.1"/>
    </source>
</evidence>
<feature type="domain" description="PepSY" evidence="3">
    <location>
        <begin position="143"/>
        <end position="192"/>
    </location>
</feature>
<feature type="region of interest" description="Disordered" evidence="1">
    <location>
        <begin position="29"/>
        <end position="48"/>
    </location>
</feature>
<keyword evidence="5" id="KW-1185">Reference proteome</keyword>
<comment type="caution">
    <text evidence="4">The sequence shown here is derived from an EMBL/GenBank/DDBJ whole genome shotgun (WGS) entry which is preliminary data.</text>
</comment>
<dbReference type="Proteomes" id="UP001500994">
    <property type="component" value="Unassembled WGS sequence"/>
</dbReference>
<dbReference type="Pfam" id="PF03413">
    <property type="entry name" value="PepSY"/>
    <property type="match status" value="2"/>
</dbReference>
<feature type="compositionally biased region" description="Low complexity" evidence="1">
    <location>
        <begin position="29"/>
        <end position="44"/>
    </location>
</feature>
<feature type="signal peptide" evidence="2">
    <location>
        <begin position="1"/>
        <end position="24"/>
    </location>
</feature>
<gene>
    <name evidence="4" type="ORF">GCM10009864_58880</name>
</gene>
<feature type="domain" description="PepSY" evidence="3">
    <location>
        <begin position="59"/>
        <end position="116"/>
    </location>
</feature>
<dbReference type="InterPro" id="IPR025711">
    <property type="entry name" value="PepSY"/>
</dbReference>
<sequence length="209" mass="21601">MKRHLVIAAAAVALLAGGTVTAVAVSGDGSGGSAPAAAPANGPGRPDVEDLQEARAARVTAAQAAAVALRAVPGKVSDLDLDRDRPGLVWDVDVLGDDGRWREITLDARTARVLSQRVDRGDDDDHARERATLVGARTGAVDAVRKAAAGYGTVTSVELDDDHRATPVWEVETVTGDGTEHALLVDPHTGALRTVSPREADDDHDGGDD</sequence>
<dbReference type="Gene3D" id="3.10.450.40">
    <property type="match status" value="2"/>
</dbReference>
<keyword evidence="2" id="KW-0732">Signal</keyword>
<evidence type="ECO:0000259" key="3">
    <source>
        <dbReference type="Pfam" id="PF03413"/>
    </source>
</evidence>
<evidence type="ECO:0000256" key="2">
    <source>
        <dbReference type="SAM" id="SignalP"/>
    </source>
</evidence>
<protein>
    <recommendedName>
        <fullName evidence="3">PepSY domain-containing protein</fullName>
    </recommendedName>
</protein>
<organism evidence="4 5">
    <name type="scientific">Streptomyces lunalinharesii</name>
    <dbReference type="NCBI Taxonomy" id="333384"/>
    <lineage>
        <taxon>Bacteria</taxon>
        <taxon>Bacillati</taxon>
        <taxon>Actinomycetota</taxon>
        <taxon>Actinomycetes</taxon>
        <taxon>Kitasatosporales</taxon>
        <taxon>Streptomycetaceae</taxon>
        <taxon>Streptomyces</taxon>
    </lineage>
</organism>
<dbReference type="RefSeq" id="WP_344581617.1">
    <property type="nucleotide sequence ID" value="NZ_BAAARK010000023.1"/>
</dbReference>
<dbReference type="EMBL" id="BAAARK010000023">
    <property type="protein sequence ID" value="GAA2679014.1"/>
    <property type="molecule type" value="Genomic_DNA"/>
</dbReference>
<evidence type="ECO:0000313" key="5">
    <source>
        <dbReference type="Proteomes" id="UP001500994"/>
    </source>
</evidence>
<reference evidence="5" key="1">
    <citation type="journal article" date="2019" name="Int. J. Syst. Evol. Microbiol.">
        <title>The Global Catalogue of Microorganisms (GCM) 10K type strain sequencing project: providing services to taxonomists for standard genome sequencing and annotation.</title>
        <authorList>
            <consortium name="The Broad Institute Genomics Platform"/>
            <consortium name="The Broad Institute Genome Sequencing Center for Infectious Disease"/>
            <person name="Wu L."/>
            <person name="Ma J."/>
        </authorList>
    </citation>
    <scope>NUCLEOTIDE SEQUENCE [LARGE SCALE GENOMIC DNA]</scope>
    <source>
        <strain evidence="5">JCM 16374</strain>
    </source>
</reference>
<name>A0ABP6EXF4_9ACTN</name>
<accession>A0ABP6EXF4</accession>
<proteinExistence type="predicted"/>
<feature type="chain" id="PRO_5045981945" description="PepSY domain-containing protein" evidence="2">
    <location>
        <begin position="25"/>
        <end position="209"/>
    </location>
</feature>
<feature type="region of interest" description="Disordered" evidence="1">
    <location>
        <begin position="188"/>
        <end position="209"/>
    </location>
</feature>
<evidence type="ECO:0000256" key="1">
    <source>
        <dbReference type="SAM" id="MobiDB-lite"/>
    </source>
</evidence>